<dbReference type="Pfam" id="PF02503">
    <property type="entry name" value="PP_kinase"/>
    <property type="match status" value="1"/>
</dbReference>
<keyword evidence="14" id="KW-1185">Reference proteome</keyword>
<dbReference type="Proteomes" id="UP000603940">
    <property type="component" value="Unassembled WGS sequence"/>
</dbReference>
<dbReference type="NCBIfam" id="NF003921">
    <property type="entry name" value="PRK05443.2-2"/>
    <property type="match status" value="1"/>
</dbReference>
<keyword evidence="6" id="KW-0479">Metal-binding</keyword>
<evidence type="ECO:0000259" key="12">
    <source>
        <dbReference type="Pfam" id="PF17941"/>
    </source>
</evidence>
<dbReference type="NCBIfam" id="NF003919">
    <property type="entry name" value="PRK05443.1-4"/>
    <property type="match status" value="1"/>
</dbReference>
<feature type="binding site" evidence="6">
    <location>
        <position position="431"/>
    </location>
    <ligand>
        <name>Mg(2+)</name>
        <dbReference type="ChEBI" id="CHEBI:18420"/>
    </ligand>
</feature>
<sequence>MDATAATHSPALPAEPAEAAAIAADAPARFINRELSWLDFNARVLEEAENPKHPLLERLRFVAISASNLDEFYSVRVAGLAGQERAGIAASSPDGLTPGQQLVAIHARAAALTEEQHAAWRSLRGELREAGIGVVAVEELSEADRRWLEGWFLERVFPVLTPLAVDPAHPFPFIANLALCMVLKLVREEDGGIMRALLPVPPQIERFVRLPPAEDAPNITPGTGPIRFVLLEELIGLFLHRLFPGYINAEQGLFRLIRDTDVEFEEEAEDLVRSYETALKRRRRGRAIQLAIDARMAADLVDFVAEELDAPRAELFMVDGLLGMADLKQLIVDDRPDLLFTPYTPRFPERILDFGGDCFAAIRAKDIVVHHPYESFDVVVQFLRQAARDPSVVAIKQTLYRTSRDSPIARALIEAADLGKSVTAMVELKARFDEERNIALARELEAAGVQVVFGFVDLKIHAKMSLVVRREGGSLRSYAHFGTGNYHPITARIYTDLSFFTADPGLTRDAQKLFNYMTGYARPETMEGLAFAPLTIRPALMGLIEQEIAYAREGKPAGIWLKMNSLVDEALIDALYRASRAGVKVECVVRGICCLRPGVPGMSENIRVKSIIGRFLEHSRIMVFGNGHRLPSRRARVFISSADWMARNMDWRVETLVPVENPTVHAQILDQIMVVNLKDTAQSWQLHADGHWRRLDEGANPVSAHNYFMTNPSLSGRGSALHRAPRNATPRRRQDRVAQD</sequence>
<feature type="region of interest" description="Disordered" evidence="8">
    <location>
        <begin position="709"/>
        <end position="740"/>
    </location>
</feature>
<feature type="domain" description="Polyphosphate kinase N-terminal" evidence="10">
    <location>
        <begin position="30"/>
        <end position="134"/>
    </location>
</feature>
<feature type="compositionally biased region" description="Basic residues" evidence="8">
    <location>
        <begin position="723"/>
        <end position="734"/>
    </location>
</feature>
<dbReference type="NCBIfam" id="NF003917">
    <property type="entry name" value="PRK05443.1-1"/>
    <property type="match status" value="1"/>
</dbReference>
<comment type="cofactor">
    <cofactor evidence="6">
        <name>Mg(2+)</name>
        <dbReference type="ChEBI" id="CHEBI:18420"/>
    </cofactor>
</comment>
<evidence type="ECO:0000256" key="4">
    <source>
        <dbReference type="ARBA" id="ARBA00022777"/>
    </source>
</evidence>
<dbReference type="Pfam" id="PF17941">
    <property type="entry name" value="PP_kinase_C_1"/>
    <property type="match status" value="1"/>
</dbReference>
<comment type="caution">
    <text evidence="13">The sequence shown here is derived from an EMBL/GenBank/DDBJ whole genome shotgun (WGS) entry which is preliminary data.</text>
</comment>
<comment type="PTM">
    <text evidence="6 7">An intermediate of this reaction is the autophosphorylated ppk in which a phosphate is covalently linked to a histidine residue through a N-P bond.</text>
</comment>
<comment type="catalytic activity">
    <reaction evidence="6 7">
        <text>[phosphate](n) + ATP = [phosphate](n+1) + ADP</text>
        <dbReference type="Rhea" id="RHEA:19573"/>
        <dbReference type="Rhea" id="RHEA-COMP:9859"/>
        <dbReference type="Rhea" id="RHEA-COMP:14280"/>
        <dbReference type="ChEBI" id="CHEBI:16838"/>
        <dbReference type="ChEBI" id="CHEBI:30616"/>
        <dbReference type="ChEBI" id="CHEBI:456216"/>
        <dbReference type="EC" id="2.7.4.1"/>
    </reaction>
</comment>
<accession>A0ABR7RD17</accession>
<feature type="domain" description="Polyphosphate kinase C-terminal" evidence="11">
    <location>
        <begin position="529"/>
        <end position="697"/>
    </location>
</feature>
<dbReference type="Gene3D" id="1.20.58.310">
    <property type="entry name" value="Polyphosphate kinase N-terminal domain"/>
    <property type="match status" value="1"/>
</dbReference>
<dbReference type="SUPFAM" id="SSF140356">
    <property type="entry name" value="PPK N-terminal domain-like"/>
    <property type="match status" value="1"/>
</dbReference>
<dbReference type="NCBIfam" id="TIGR03705">
    <property type="entry name" value="poly_P_kin"/>
    <property type="match status" value="1"/>
</dbReference>
<evidence type="ECO:0000256" key="5">
    <source>
        <dbReference type="ARBA" id="ARBA00022840"/>
    </source>
</evidence>
<dbReference type="NCBIfam" id="NF003918">
    <property type="entry name" value="PRK05443.1-2"/>
    <property type="match status" value="1"/>
</dbReference>
<dbReference type="GO" id="GO:0008976">
    <property type="term" value="F:polyphosphate kinase activity"/>
    <property type="evidence" value="ECO:0007669"/>
    <property type="project" value="UniProtKB-EC"/>
</dbReference>
<evidence type="ECO:0000259" key="9">
    <source>
        <dbReference type="Pfam" id="PF02503"/>
    </source>
</evidence>
<proteinExistence type="inferred from homology"/>
<feature type="binding site" evidence="6">
    <location>
        <position position="590"/>
    </location>
    <ligand>
        <name>ATP</name>
        <dbReference type="ChEBI" id="CHEBI:30616"/>
    </ligand>
</feature>
<evidence type="ECO:0000313" key="14">
    <source>
        <dbReference type="Proteomes" id="UP000603940"/>
    </source>
</evidence>
<evidence type="ECO:0000259" key="11">
    <source>
        <dbReference type="Pfam" id="PF13090"/>
    </source>
</evidence>
<evidence type="ECO:0000313" key="13">
    <source>
        <dbReference type="EMBL" id="MBC9179457.1"/>
    </source>
</evidence>
<dbReference type="PIRSF" id="PIRSF015589">
    <property type="entry name" value="PP_kinase"/>
    <property type="match status" value="1"/>
</dbReference>
<evidence type="ECO:0000256" key="7">
    <source>
        <dbReference type="RuleBase" id="RU003800"/>
    </source>
</evidence>
<gene>
    <name evidence="6" type="primary">ppk</name>
    <name evidence="13" type="ORF">IBL25_21170</name>
</gene>
<dbReference type="SUPFAM" id="SSF143724">
    <property type="entry name" value="PHP14-like"/>
    <property type="match status" value="1"/>
</dbReference>
<dbReference type="EC" id="2.7.4.1" evidence="6 7"/>
<dbReference type="Pfam" id="PF13090">
    <property type="entry name" value="PP_kinase_C"/>
    <property type="match status" value="1"/>
</dbReference>
<evidence type="ECO:0000256" key="1">
    <source>
        <dbReference type="ARBA" id="ARBA00022553"/>
    </source>
</evidence>
<comment type="function">
    <text evidence="6 7">Catalyzes the reversible transfer of the terminal phosphate of ATP to form a long-chain polyphosphate (polyP).</text>
</comment>
<dbReference type="InterPro" id="IPR025200">
    <property type="entry name" value="PPK_C_dom2"/>
</dbReference>
<keyword evidence="2 6" id="KW-0808">Transferase</keyword>
<dbReference type="InterPro" id="IPR003414">
    <property type="entry name" value="PP_kinase"/>
</dbReference>
<evidence type="ECO:0000256" key="3">
    <source>
        <dbReference type="ARBA" id="ARBA00022741"/>
    </source>
</evidence>
<dbReference type="InterPro" id="IPR025198">
    <property type="entry name" value="PPK_N_dom"/>
</dbReference>
<feature type="binding site" evidence="6">
    <location>
        <position position="494"/>
    </location>
    <ligand>
        <name>ATP</name>
        <dbReference type="ChEBI" id="CHEBI:30616"/>
    </ligand>
</feature>
<dbReference type="Pfam" id="PF13089">
    <property type="entry name" value="PP_kinase_N"/>
    <property type="match status" value="1"/>
</dbReference>
<dbReference type="InterPro" id="IPR024953">
    <property type="entry name" value="PP_kinase_middle"/>
</dbReference>
<name>A0ABR7RD17_9PROT</name>
<feature type="binding site" evidence="6">
    <location>
        <position position="618"/>
    </location>
    <ligand>
        <name>ATP</name>
        <dbReference type="ChEBI" id="CHEBI:30616"/>
    </ligand>
</feature>
<evidence type="ECO:0000256" key="8">
    <source>
        <dbReference type="SAM" id="MobiDB-lite"/>
    </source>
</evidence>
<keyword evidence="5 6" id="KW-0067">ATP-binding</keyword>
<dbReference type="EMBL" id="JACTUZ010000149">
    <property type="protein sequence ID" value="MBC9179457.1"/>
    <property type="molecule type" value="Genomic_DNA"/>
</dbReference>
<dbReference type="PANTHER" id="PTHR30218">
    <property type="entry name" value="POLYPHOSPHATE KINASE"/>
    <property type="match status" value="1"/>
</dbReference>
<comment type="similarity">
    <text evidence="6 7">Belongs to the polyphosphate kinase 1 (PPK1) family.</text>
</comment>
<evidence type="ECO:0000259" key="10">
    <source>
        <dbReference type="Pfam" id="PF13089"/>
    </source>
</evidence>
<dbReference type="SUPFAM" id="SSF56024">
    <property type="entry name" value="Phospholipase D/nuclease"/>
    <property type="match status" value="2"/>
</dbReference>
<dbReference type="InterPro" id="IPR036832">
    <property type="entry name" value="PPK_N_dom_sf"/>
</dbReference>
<keyword evidence="6" id="KW-0460">Magnesium</keyword>
<dbReference type="CDD" id="cd09165">
    <property type="entry name" value="PLDc_PaPPK1_C1_like"/>
    <property type="match status" value="1"/>
</dbReference>
<dbReference type="Gene3D" id="3.30.870.10">
    <property type="entry name" value="Endonuclease Chain A"/>
    <property type="match status" value="2"/>
</dbReference>
<feature type="domain" description="Polyphosphate kinase C-terminal" evidence="12">
    <location>
        <begin position="358"/>
        <end position="522"/>
    </location>
</feature>
<protein>
    <recommendedName>
        <fullName evidence="6 7">Polyphosphate kinase</fullName>
        <ecNumber evidence="6 7">2.7.4.1</ecNumber>
    </recommendedName>
    <alternativeName>
        <fullName evidence="6">ATP-polyphosphate phosphotransferase</fullName>
    </alternativeName>
    <alternativeName>
        <fullName evidence="6">Polyphosphoric acid kinase</fullName>
    </alternativeName>
</protein>
<feature type="active site" description="Phosphohistidine intermediate" evidence="6">
    <location>
        <position position="461"/>
    </location>
</feature>
<dbReference type="Gene3D" id="3.30.1840.10">
    <property type="entry name" value="Polyphosphate kinase middle domain"/>
    <property type="match status" value="1"/>
</dbReference>
<evidence type="ECO:0000256" key="6">
    <source>
        <dbReference type="HAMAP-Rule" id="MF_00347"/>
    </source>
</evidence>
<dbReference type="InterPro" id="IPR036830">
    <property type="entry name" value="PP_kinase_middle_dom_sf"/>
</dbReference>
<feature type="binding site" evidence="6">
    <location>
        <position position="401"/>
    </location>
    <ligand>
        <name>Mg(2+)</name>
        <dbReference type="ChEBI" id="CHEBI:18420"/>
    </ligand>
</feature>
<organism evidence="13 14">
    <name type="scientific">Pseudoroseomonas ludipueritiae</name>
    <dbReference type="NCBI Taxonomy" id="198093"/>
    <lineage>
        <taxon>Bacteria</taxon>
        <taxon>Pseudomonadati</taxon>
        <taxon>Pseudomonadota</taxon>
        <taxon>Alphaproteobacteria</taxon>
        <taxon>Acetobacterales</taxon>
        <taxon>Acetobacteraceae</taxon>
        <taxon>Pseudoroseomonas</taxon>
    </lineage>
</organism>
<keyword evidence="4 6" id="KW-0418">Kinase</keyword>
<keyword evidence="3 6" id="KW-0547">Nucleotide-binding</keyword>
<dbReference type="CDD" id="cd09168">
    <property type="entry name" value="PLDc_PaPPK1_C2_like"/>
    <property type="match status" value="1"/>
</dbReference>
<keyword evidence="1 6" id="KW-0597">Phosphoprotein</keyword>
<feature type="binding site" evidence="6">
    <location>
        <position position="68"/>
    </location>
    <ligand>
        <name>ATP</name>
        <dbReference type="ChEBI" id="CHEBI:30616"/>
    </ligand>
</feature>
<evidence type="ECO:0000256" key="2">
    <source>
        <dbReference type="ARBA" id="ARBA00022679"/>
    </source>
</evidence>
<dbReference type="PANTHER" id="PTHR30218:SF0">
    <property type="entry name" value="POLYPHOSPHATE KINASE"/>
    <property type="match status" value="1"/>
</dbReference>
<dbReference type="HAMAP" id="MF_00347">
    <property type="entry name" value="Polyphosphate_kinase"/>
    <property type="match status" value="1"/>
</dbReference>
<reference evidence="13 14" key="1">
    <citation type="journal article" date="2009" name="Int. J. Syst. Evol. Microbiol.">
        <title>Transfer of Teichococcus ludipueritiae and Muricoccus roseus to the genus Roseomonas, as Roseomonas ludipueritiae comb. nov. and Roseomonas rosea comb. nov., respectively, and emended description of the genus Roseomonas.</title>
        <authorList>
            <person name="Sanchez-Porro C."/>
            <person name="Gallego V."/>
            <person name="Busse H.J."/>
            <person name="Kampfer P."/>
            <person name="Ventosa A."/>
        </authorList>
    </citation>
    <scope>NUCLEOTIDE SEQUENCE [LARGE SCALE GENOMIC DNA]</scope>
    <source>
        <strain evidence="13 14">DSM 14915</strain>
    </source>
</reference>
<feature type="domain" description="Polyphosphate kinase middle" evidence="9">
    <location>
        <begin position="144"/>
        <end position="330"/>
    </location>
</feature>
<dbReference type="InterPro" id="IPR041108">
    <property type="entry name" value="PP_kinase_C_1"/>
</dbReference>